<comment type="caution">
    <text evidence="2">The sequence shown here is derived from an EMBL/GenBank/DDBJ whole genome shotgun (WGS) entry which is preliminary data.</text>
</comment>
<gene>
    <name evidence="2" type="primary">glpQ1</name>
    <name evidence="2" type="ORF">MHBO_003071</name>
</gene>
<reference evidence="2 3" key="1">
    <citation type="journal article" date="2024" name="BMC Biol.">
        <title>Comparative genomics of Ascetosporea gives new insight into the evolutionary basis for animal parasitism in Rhizaria.</title>
        <authorList>
            <person name="Hiltunen Thoren M."/>
            <person name="Onut-Brannstrom I."/>
            <person name="Alfjorden A."/>
            <person name="Peckova H."/>
            <person name="Swords F."/>
            <person name="Hooper C."/>
            <person name="Holzer A.S."/>
            <person name="Bass D."/>
            <person name="Burki F."/>
        </authorList>
    </citation>
    <scope>NUCLEOTIDE SEQUENCE [LARGE SCALE GENOMIC DNA]</scope>
    <source>
        <strain evidence="2">20-A016</strain>
    </source>
</reference>
<organism evidence="2 3">
    <name type="scientific">Bonamia ostreae</name>
    <dbReference type="NCBI Taxonomy" id="126728"/>
    <lineage>
        <taxon>Eukaryota</taxon>
        <taxon>Sar</taxon>
        <taxon>Rhizaria</taxon>
        <taxon>Endomyxa</taxon>
        <taxon>Ascetosporea</taxon>
        <taxon>Haplosporida</taxon>
        <taxon>Bonamia</taxon>
    </lineage>
</organism>
<dbReference type="EMBL" id="JBDODL010001468">
    <property type="protein sequence ID" value="MES1921544.1"/>
    <property type="molecule type" value="Genomic_DNA"/>
</dbReference>
<dbReference type="EC" id="3.1.4.46" evidence="2"/>
<protein>
    <submittedName>
        <fullName evidence="2">Glycerophosphoryl diester phosphodiesterase</fullName>
        <ecNumber evidence="2">3.1.4.46</ecNumber>
    </submittedName>
</protein>
<dbReference type="InterPro" id="IPR030395">
    <property type="entry name" value="GP_PDE_dom"/>
</dbReference>
<name>A0ABV2APE9_9EUKA</name>
<evidence type="ECO:0000259" key="1">
    <source>
        <dbReference type="PROSITE" id="PS51704"/>
    </source>
</evidence>
<dbReference type="Pfam" id="PF03009">
    <property type="entry name" value="GDPD"/>
    <property type="match status" value="1"/>
</dbReference>
<dbReference type="PROSITE" id="PS51704">
    <property type="entry name" value="GP_PDE"/>
    <property type="match status" value="1"/>
</dbReference>
<keyword evidence="3" id="KW-1185">Reference proteome</keyword>
<feature type="domain" description="GP-PDE" evidence="1">
    <location>
        <begin position="22"/>
        <end position="95"/>
    </location>
</feature>
<proteinExistence type="predicted"/>
<dbReference type="GO" id="GO:0008889">
    <property type="term" value="F:glycerophosphodiester phosphodiesterase activity"/>
    <property type="evidence" value="ECO:0007669"/>
    <property type="project" value="UniProtKB-EC"/>
</dbReference>
<sequence>MFLIRKLFQNRPKNVYTKKWGTLNVGHRFSPQPFRGCRIPGVVENTVESIEKGSCLGFKAIEIDVQETKDGIPVLLHHKSMKAFDENGFQYNLRH</sequence>
<dbReference type="InterPro" id="IPR017946">
    <property type="entry name" value="PLC-like_Pdiesterase_TIM-brl"/>
</dbReference>
<dbReference type="Gene3D" id="3.20.20.190">
    <property type="entry name" value="Phosphatidylinositol (PI) phosphodiesterase"/>
    <property type="match status" value="1"/>
</dbReference>
<accession>A0ABV2APE9</accession>
<evidence type="ECO:0000313" key="3">
    <source>
        <dbReference type="Proteomes" id="UP001439008"/>
    </source>
</evidence>
<dbReference type="Proteomes" id="UP001439008">
    <property type="component" value="Unassembled WGS sequence"/>
</dbReference>
<keyword evidence="2" id="KW-0378">Hydrolase</keyword>
<dbReference type="SUPFAM" id="SSF51695">
    <property type="entry name" value="PLC-like phosphodiesterases"/>
    <property type="match status" value="1"/>
</dbReference>
<evidence type="ECO:0000313" key="2">
    <source>
        <dbReference type="EMBL" id="MES1921544.1"/>
    </source>
</evidence>